<proteinExistence type="predicted"/>
<protein>
    <submittedName>
        <fullName evidence="2">Uncharacterized protein</fullName>
    </submittedName>
</protein>
<feature type="compositionally biased region" description="Acidic residues" evidence="1">
    <location>
        <begin position="377"/>
        <end position="415"/>
    </location>
</feature>
<sequence length="450" mass="50707">MDLKVEVEDLENLLHVANDQARAVYWAVLDYTFYYVRRIQILHAKQSSEPVAVFPTFLQFFSQIPPDDGSNVQVPIANYPRFAETAYKWMVTLAKSNVLDQGIASLGQTRPIIHRLQLLDDKTAEVGDFLEEIEVDSFDGEATGLTNGSVNSNIEEPATTVTRLINPINNVVDFLSAKEWCRRQACAKAREGFFGNNNTDDIPMDDVTQRDLASQLSLAALNEAEMIDNQFHITRTRNGTKRKLNHIIERLRAQTTLAMALLGWEAVVDATVSHLGICQVAGYDLSITPYRHFSDRFRGLKILFKKSKASVINSLSSPLLVRFAGDPTAEIRKKAVVVKAEELVKMKEARREELRVFYQDVAQAARRLFPKRCFLSDDEGGSEDEDEDEDKDSDDLDEGDDANDPDEGDDTDDFLFETSSSATGKRRRDDNSNDDMDPYSVESARLGRME</sequence>
<dbReference type="Proteomes" id="UP001281003">
    <property type="component" value="Unassembled WGS sequence"/>
</dbReference>
<dbReference type="AlphaFoldDB" id="A0AAE0PGR7"/>
<evidence type="ECO:0000313" key="3">
    <source>
        <dbReference type="Proteomes" id="UP001281003"/>
    </source>
</evidence>
<organism evidence="2 3">
    <name type="scientific">Sordaria brevicollis</name>
    <dbReference type="NCBI Taxonomy" id="83679"/>
    <lineage>
        <taxon>Eukaryota</taxon>
        <taxon>Fungi</taxon>
        <taxon>Dikarya</taxon>
        <taxon>Ascomycota</taxon>
        <taxon>Pezizomycotina</taxon>
        <taxon>Sordariomycetes</taxon>
        <taxon>Sordariomycetidae</taxon>
        <taxon>Sordariales</taxon>
        <taxon>Sordariaceae</taxon>
        <taxon>Sordaria</taxon>
    </lineage>
</organism>
<reference evidence="2" key="2">
    <citation type="submission" date="2023-07" db="EMBL/GenBank/DDBJ databases">
        <authorList>
            <consortium name="Lawrence Berkeley National Laboratory"/>
            <person name="Haridas S."/>
            <person name="Hensen N."/>
            <person name="Bonometti L."/>
            <person name="Westerberg I."/>
            <person name="Brannstrom I.O."/>
            <person name="Guillou S."/>
            <person name="Cros-Aarteil S."/>
            <person name="Calhoun S."/>
            <person name="Kuo A."/>
            <person name="Mondo S."/>
            <person name="Pangilinan J."/>
            <person name="Riley R."/>
            <person name="LaButti K."/>
            <person name="Andreopoulos B."/>
            <person name="Lipzen A."/>
            <person name="Chen C."/>
            <person name="Yanf M."/>
            <person name="Daum C."/>
            <person name="Ng V."/>
            <person name="Clum A."/>
            <person name="Steindorff A."/>
            <person name="Ohm R."/>
            <person name="Martin F."/>
            <person name="Silar P."/>
            <person name="Natvig D."/>
            <person name="Lalanne C."/>
            <person name="Gautier V."/>
            <person name="Ament-velasquez S.L."/>
            <person name="Kruys A."/>
            <person name="Hutchinson M.I."/>
            <person name="Powell A.J."/>
            <person name="Barry K."/>
            <person name="Miller A.N."/>
            <person name="Grigoriev I.V."/>
            <person name="Debuchy R."/>
            <person name="Gladieux P."/>
            <person name="Thoren M.H."/>
            <person name="Johannesson H."/>
        </authorList>
    </citation>
    <scope>NUCLEOTIDE SEQUENCE</scope>
    <source>
        <strain evidence="2">FGSC 1904</strain>
    </source>
</reference>
<feature type="region of interest" description="Disordered" evidence="1">
    <location>
        <begin position="377"/>
        <end position="450"/>
    </location>
</feature>
<evidence type="ECO:0000313" key="2">
    <source>
        <dbReference type="EMBL" id="KAK3399678.1"/>
    </source>
</evidence>
<keyword evidence="3" id="KW-1185">Reference proteome</keyword>
<evidence type="ECO:0000256" key="1">
    <source>
        <dbReference type="SAM" id="MobiDB-lite"/>
    </source>
</evidence>
<gene>
    <name evidence="2" type="ORF">B0T20DRAFT_495778</name>
</gene>
<name>A0AAE0PGR7_SORBR</name>
<reference evidence="2" key="1">
    <citation type="journal article" date="2023" name="Mol. Phylogenet. Evol.">
        <title>Genome-scale phylogeny and comparative genomics of the fungal order Sordariales.</title>
        <authorList>
            <person name="Hensen N."/>
            <person name="Bonometti L."/>
            <person name="Westerberg I."/>
            <person name="Brannstrom I.O."/>
            <person name="Guillou S."/>
            <person name="Cros-Aarteil S."/>
            <person name="Calhoun S."/>
            <person name="Haridas S."/>
            <person name="Kuo A."/>
            <person name="Mondo S."/>
            <person name="Pangilinan J."/>
            <person name="Riley R."/>
            <person name="LaButti K."/>
            <person name="Andreopoulos B."/>
            <person name="Lipzen A."/>
            <person name="Chen C."/>
            <person name="Yan M."/>
            <person name="Daum C."/>
            <person name="Ng V."/>
            <person name="Clum A."/>
            <person name="Steindorff A."/>
            <person name="Ohm R.A."/>
            <person name="Martin F."/>
            <person name="Silar P."/>
            <person name="Natvig D.O."/>
            <person name="Lalanne C."/>
            <person name="Gautier V."/>
            <person name="Ament-Velasquez S.L."/>
            <person name="Kruys A."/>
            <person name="Hutchinson M.I."/>
            <person name="Powell A.J."/>
            <person name="Barry K."/>
            <person name="Miller A.N."/>
            <person name="Grigoriev I.V."/>
            <person name="Debuchy R."/>
            <person name="Gladieux P."/>
            <person name="Hiltunen Thoren M."/>
            <person name="Johannesson H."/>
        </authorList>
    </citation>
    <scope>NUCLEOTIDE SEQUENCE</scope>
    <source>
        <strain evidence="2">FGSC 1904</strain>
    </source>
</reference>
<accession>A0AAE0PGR7</accession>
<dbReference type="EMBL" id="JAUTDP010000004">
    <property type="protein sequence ID" value="KAK3399678.1"/>
    <property type="molecule type" value="Genomic_DNA"/>
</dbReference>
<comment type="caution">
    <text evidence="2">The sequence shown here is derived from an EMBL/GenBank/DDBJ whole genome shotgun (WGS) entry which is preliminary data.</text>
</comment>